<dbReference type="SUPFAM" id="SSF46785">
    <property type="entry name" value="Winged helix' DNA-binding domain"/>
    <property type="match status" value="1"/>
</dbReference>
<dbReference type="InterPro" id="IPR001845">
    <property type="entry name" value="HTH_ArsR_DNA-bd_dom"/>
</dbReference>
<keyword evidence="1" id="KW-0805">Transcription regulation</keyword>
<name>A0A5D0MIA5_9BACT</name>
<dbReference type="InterPro" id="IPR036390">
    <property type="entry name" value="WH_DNA-bd_sf"/>
</dbReference>
<dbReference type="PROSITE" id="PS50987">
    <property type="entry name" value="HTH_ARSR_2"/>
    <property type="match status" value="1"/>
</dbReference>
<evidence type="ECO:0000256" key="2">
    <source>
        <dbReference type="ARBA" id="ARBA00023125"/>
    </source>
</evidence>
<dbReference type="Gene3D" id="1.10.10.10">
    <property type="entry name" value="Winged helix-like DNA-binding domain superfamily/Winged helix DNA-binding domain"/>
    <property type="match status" value="1"/>
</dbReference>
<protein>
    <submittedName>
        <fullName evidence="6">Winged helix-turn-helix transcriptional regulator</fullName>
    </submittedName>
</protein>
<dbReference type="AlphaFoldDB" id="A0A5D0MIA5"/>
<evidence type="ECO:0000313" key="7">
    <source>
        <dbReference type="Proteomes" id="UP000324143"/>
    </source>
</evidence>
<evidence type="ECO:0000259" key="5">
    <source>
        <dbReference type="PROSITE" id="PS50987"/>
    </source>
</evidence>
<dbReference type="InterPro" id="IPR051081">
    <property type="entry name" value="HTH_MetalResp_TranReg"/>
</dbReference>
<dbReference type="NCBIfam" id="NF033788">
    <property type="entry name" value="HTH_metalloreg"/>
    <property type="match status" value="1"/>
</dbReference>
<dbReference type="CDD" id="cd00090">
    <property type="entry name" value="HTH_ARSR"/>
    <property type="match status" value="1"/>
</dbReference>
<keyword evidence="7" id="KW-1185">Reference proteome</keyword>
<dbReference type="PANTHER" id="PTHR33154:SF33">
    <property type="entry name" value="TRANSCRIPTIONAL REPRESSOR SDPR"/>
    <property type="match status" value="1"/>
</dbReference>
<dbReference type="Pfam" id="PF01022">
    <property type="entry name" value="HTH_5"/>
    <property type="match status" value="1"/>
</dbReference>
<evidence type="ECO:0000256" key="3">
    <source>
        <dbReference type="ARBA" id="ARBA00023163"/>
    </source>
</evidence>
<accession>A0A5D0MIA5</accession>
<dbReference type="InterPro" id="IPR036388">
    <property type="entry name" value="WH-like_DNA-bd_sf"/>
</dbReference>
<feature type="domain" description="HTH arsR-type" evidence="5">
    <location>
        <begin position="1"/>
        <end position="90"/>
    </location>
</feature>
<evidence type="ECO:0000256" key="1">
    <source>
        <dbReference type="ARBA" id="ARBA00023015"/>
    </source>
</evidence>
<dbReference type="InterPro" id="IPR011991">
    <property type="entry name" value="ArsR-like_HTH"/>
</dbReference>
<keyword evidence="2" id="KW-0238">DNA-binding</keyword>
<keyword evidence="3" id="KW-0804">Transcription</keyword>
<comment type="caution">
    <text evidence="6">The sequence shown here is derived from an EMBL/GenBank/DDBJ whole genome shotgun (WGS) entry which is preliminary data.</text>
</comment>
<dbReference type="Proteomes" id="UP000324143">
    <property type="component" value="Unassembled WGS sequence"/>
</dbReference>
<organism evidence="6 7">
    <name type="scientific">Candidatus Mcinerneyibacterium aminivorans</name>
    <dbReference type="NCBI Taxonomy" id="2703815"/>
    <lineage>
        <taxon>Bacteria</taxon>
        <taxon>Candidatus Macinerneyibacteriota</taxon>
        <taxon>Candidatus Mcinerneyibacteria</taxon>
        <taxon>Candidatus Mcinerneyibacteriales</taxon>
        <taxon>Candidatus Mcinerneyibacteriaceae</taxon>
        <taxon>Candidatus Mcinerneyibacterium</taxon>
    </lineage>
</organism>
<dbReference type="GO" id="GO:0003677">
    <property type="term" value="F:DNA binding"/>
    <property type="evidence" value="ECO:0007669"/>
    <property type="project" value="UniProtKB-KW"/>
</dbReference>
<feature type="coiled-coil region" evidence="4">
    <location>
        <begin position="109"/>
        <end position="136"/>
    </location>
</feature>
<dbReference type="SMART" id="SM00418">
    <property type="entry name" value="HTH_ARSR"/>
    <property type="match status" value="1"/>
</dbReference>
<evidence type="ECO:0000256" key="4">
    <source>
        <dbReference type="SAM" id="Coils"/>
    </source>
</evidence>
<dbReference type="PANTHER" id="PTHR33154">
    <property type="entry name" value="TRANSCRIPTIONAL REGULATOR, ARSR FAMILY"/>
    <property type="match status" value="1"/>
</dbReference>
<keyword evidence="4" id="KW-0175">Coiled coil</keyword>
<evidence type="ECO:0000313" key="6">
    <source>
        <dbReference type="EMBL" id="TYB30309.1"/>
    </source>
</evidence>
<dbReference type="GO" id="GO:0003700">
    <property type="term" value="F:DNA-binding transcription factor activity"/>
    <property type="evidence" value="ECO:0007669"/>
    <property type="project" value="InterPro"/>
</dbReference>
<sequence>MCKPHEIFKLLGVSTRLKIIKLLKKHGHLGVNELSEKLDITPSAVSQHLKAMKELNLVKNHRDGYRIPYSLNLNMLNSCREMMDSVCECDCHSHNHNGKDKKMNKISDIKKLKRYKKKLQSKIKKIEDRIKKLEKKKEV</sequence>
<proteinExistence type="predicted"/>
<dbReference type="EMBL" id="VSIX01000147">
    <property type="protein sequence ID" value="TYB30309.1"/>
    <property type="molecule type" value="Genomic_DNA"/>
</dbReference>
<dbReference type="PRINTS" id="PR00778">
    <property type="entry name" value="HTHARSR"/>
</dbReference>
<gene>
    <name evidence="6" type="ORF">FXF47_09895</name>
</gene>
<reference evidence="6" key="1">
    <citation type="submission" date="2019-08" db="EMBL/GenBank/DDBJ databases">
        <title>Genomic characterization of a novel candidate phylum (ARYD3) from a high temperature, high salinity tertiary oil reservoir in north central Oklahoma, USA.</title>
        <authorList>
            <person name="Youssef N.H."/>
            <person name="Yadav A."/>
            <person name="Elshahed M.S."/>
        </authorList>
    </citation>
    <scope>NUCLEOTIDE SEQUENCE [LARGE SCALE GENOMIC DNA]</scope>
    <source>
        <strain evidence="6">ARYD3</strain>
    </source>
</reference>